<dbReference type="KEGG" id="ise:JBKA6_0730"/>
<dbReference type="Proteomes" id="UP000243197">
    <property type="component" value="Chromosome"/>
</dbReference>
<sequence>MLQGEVDVGNLISKNSIIYSLSKNTEFETSQVNALYENGNPLWGESYKK</sequence>
<dbReference type="AlphaFoldDB" id="A0A1J1DXY7"/>
<gene>
    <name evidence="1" type="ORF">JBKA6_0730</name>
</gene>
<dbReference type="EMBL" id="AP014564">
    <property type="protein sequence ID" value="BAV94743.1"/>
    <property type="molecule type" value="Genomic_DNA"/>
</dbReference>
<protein>
    <submittedName>
        <fullName evidence="1">Uncharacterized protein</fullName>
    </submittedName>
</protein>
<evidence type="ECO:0000313" key="1">
    <source>
        <dbReference type="EMBL" id="BAV94743.1"/>
    </source>
</evidence>
<organism evidence="1 2">
    <name type="scientific">Ichthyobacterium seriolicida</name>
    <dbReference type="NCBI Taxonomy" id="242600"/>
    <lineage>
        <taxon>Bacteria</taxon>
        <taxon>Pseudomonadati</taxon>
        <taxon>Bacteroidota</taxon>
        <taxon>Flavobacteriia</taxon>
        <taxon>Flavobacteriales</taxon>
        <taxon>Ichthyobacteriaceae</taxon>
        <taxon>Ichthyobacterium</taxon>
    </lineage>
</organism>
<name>A0A1J1DXY7_9FLAO</name>
<accession>A0A1J1DXY7</accession>
<proteinExistence type="predicted"/>
<reference evidence="1 2" key="1">
    <citation type="submission" date="2014-03" db="EMBL/GenBank/DDBJ databases">
        <title>complete genome sequence of Flavobacteriaceae bacterium JBKA-6.</title>
        <authorList>
            <person name="Takano T."/>
            <person name="Nakamura Y."/>
            <person name="Takuma S."/>
            <person name="Yasuike M."/>
            <person name="Matsuyama T."/>
            <person name="Sakai T."/>
            <person name="Fujiwara A."/>
            <person name="Kimoto K."/>
            <person name="Fukuda Y."/>
            <person name="Kondo H."/>
            <person name="Hirono I."/>
            <person name="Nakayasu C."/>
        </authorList>
    </citation>
    <scope>NUCLEOTIDE SEQUENCE [LARGE SCALE GENOMIC DNA]</scope>
    <source>
        <strain evidence="1 2">JBKA-6</strain>
    </source>
</reference>
<keyword evidence="2" id="KW-1185">Reference proteome</keyword>
<evidence type="ECO:0000313" key="2">
    <source>
        <dbReference type="Proteomes" id="UP000243197"/>
    </source>
</evidence>